<sequence length="195" mass="21244">MEHPLAETLRRLRAHVGEDGLDPADLAARTALPEHVVRALLHGEEGPADTVEERVCERIRTLAEAHVVRTGRRPGDLVSEIAARLGISQVWARKLLKGEKLPNVPLLHGLADFFDVVGGEVFFTAPAADALNRTLLPLLEKYENPASDPVQALLRKYGVRATDLRSHGCLTPEQLETLLEGVIKSVLPPEGGTAR</sequence>
<comment type="caution">
    <text evidence="1">The sequence shown here is derived from an EMBL/GenBank/DDBJ whole genome shotgun (WGS) entry which is preliminary data.</text>
</comment>
<dbReference type="EMBL" id="BAAAIZ010000067">
    <property type="protein sequence ID" value="GAA1428994.1"/>
    <property type="molecule type" value="Genomic_DNA"/>
</dbReference>
<dbReference type="InterPro" id="IPR001387">
    <property type="entry name" value="Cro/C1-type_HTH"/>
</dbReference>
<evidence type="ECO:0000313" key="2">
    <source>
        <dbReference type="Proteomes" id="UP001500973"/>
    </source>
</evidence>
<name>A0ABN1Z2L4_9ACTN</name>
<organism evidence="1 2">
    <name type="scientific">Streptomyces thermospinosisporus</name>
    <dbReference type="NCBI Taxonomy" id="161482"/>
    <lineage>
        <taxon>Bacteria</taxon>
        <taxon>Bacillati</taxon>
        <taxon>Actinomycetota</taxon>
        <taxon>Actinomycetes</taxon>
        <taxon>Kitasatosporales</taxon>
        <taxon>Streptomycetaceae</taxon>
        <taxon>Streptomyces</taxon>
    </lineage>
</organism>
<gene>
    <name evidence="1" type="ORF">GCM10009601_43260</name>
</gene>
<evidence type="ECO:0000313" key="1">
    <source>
        <dbReference type="EMBL" id="GAA1428994.1"/>
    </source>
</evidence>
<dbReference type="Gene3D" id="1.10.260.40">
    <property type="entry name" value="lambda repressor-like DNA-binding domains"/>
    <property type="match status" value="1"/>
</dbReference>
<keyword evidence="2" id="KW-1185">Reference proteome</keyword>
<dbReference type="SUPFAM" id="SSF47413">
    <property type="entry name" value="lambda repressor-like DNA-binding domains"/>
    <property type="match status" value="1"/>
</dbReference>
<protein>
    <recommendedName>
        <fullName evidence="3">XRE family transcriptional regulator</fullName>
    </recommendedName>
</protein>
<accession>A0ABN1Z2L4</accession>
<dbReference type="InterPro" id="IPR010982">
    <property type="entry name" value="Lambda_DNA-bd_dom_sf"/>
</dbReference>
<dbReference type="Proteomes" id="UP001500973">
    <property type="component" value="Unassembled WGS sequence"/>
</dbReference>
<dbReference type="CDD" id="cd00093">
    <property type="entry name" value="HTH_XRE"/>
    <property type="match status" value="1"/>
</dbReference>
<reference evidence="1 2" key="1">
    <citation type="journal article" date="2019" name="Int. J. Syst. Evol. Microbiol.">
        <title>The Global Catalogue of Microorganisms (GCM) 10K type strain sequencing project: providing services to taxonomists for standard genome sequencing and annotation.</title>
        <authorList>
            <consortium name="The Broad Institute Genomics Platform"/>
            <consortium name="The Broad Institute Genome Sequencing Center for Infectious Disease"/>
            <person name="Wu L."/>
            <person name="Ma J."/>
        </authorList>
    </citation>
    <scope>NUCLEOTIDE SEQUENCE [LARGE SCALE GENOMIC DNA]</scope>
    <source>
        <strain evidence="1 2">JCM 11756</strain>
    </source>
</reference>
<proteinExistence type="predicted"/>
<evidence type="ECO:0008006" key="3">
    <source>
        <dbReference type="Google" id="ProtNLM"/>
    </source>
</evidence>